<evidence type="ECO:0000256" key="1">
    <source>
        <dbReference type="ARBA" id="ARBA00004141"/>
    </source>
</evidence>
<feature type="transmembrane region" description="Helical" evidence="5">
    <location>
        <begin position="128"/>
        <end position="152"/>
    </location>
</feature>
<keyword evidence="4 5" id="KW-0472">Membrane</keyword>
<evidence type="ECO:0000313" key="6">
    <source>
        <dbReference type="EMBL" id="THF61587.1"/>
    </source>
</evidence>
<sequence>MQPIFVSLARALRSLGQRGILWQLIWPGLAAAVLWLVVGILSWATLVESLVAWVEGLSWVGPWIGESELAGGVLLVLAKVLVFLLFIPLIYVTAAVLVGVVALPIILERVALREYGELERRRGGSNLGSAWNSVLAAVLFIVGLLVSLPFWLIPGVGLVASVALTAWLNQKAFGYDALMLHADTIEMQTLRRDLRPPMLLLGGLCALLAYVPFVNIVAPAFCGLAFVHYLLEALRRERTERGVSILDPLPMPTSTSGSK</sequence>
<dbReference type="EMBL" id="SSOD01000006">
    <property type="protein sequence ID" value="THF61587.1"/>
    <property type="molecule type" value="Genomic_DNA"/>
</dbReference>
<evidence type="ECO:0000256" key="5">
    <source>
        <dbReference type="SAM" id="Phobius"/>
    </source>
</evidence>
<keyword evidence="3 5" id="KW-1133">Transmembrane helix</keyword>
<protein>
    <submittedName>
        <fullName evidence="6">EI24 domain-containing protein</fullName>
    </submittedName>
</protein>
<dbReference type="Pfam" id="PF07264">
    <property type="entry name" value="EI24"/>
    <property type="match status" value="1"/>
</dbReference>
<dbReference type="Proteomes" id="UP000307956">
    <property type="component" value="Unassembled WGS sequence"/>
</dbReference>
<feature type="transmembrane region" description="Helical" evidence="5">
    <location>
        <begin position="80"/>
        <end position="107"/>
    </location>
</feature>
<dbReference type="RefSeq" id="WP_136384661.1">
    <property type="nucleotide sequence ID" value="NZ_SSOD01000006.1"/>
</dbReference>
<gene>
    <name evidence="6" type="ORF">E6O51_09025</name>
</gene>
<dbReference type="InterPro" id="IPR059112">
    <property type="entry name" value="CysZ/EI24"/>
</dbReference>
<comment type="caution">
    <text evidence="6">The sequence shown here is derived from an EMBL/GenBank/DDBJ whole genome shotgun (WGS) entry which is preliminary data.</text>
</comment>
<reference evidence="6 7" key="1">
    <citation type="submission" date="2019-04" db="EMBL/GenBank/DDBJ databases">
        <title>Azoarcus rhizosphaerae sp. nov. isolated from rhizosphere of Ficus religiosa.</title>
        <authorList>
            <person name="Lin S.-Y."/>
            <person name="Hameed A."/>
            <person name="Hsu Y.-H."/>
            <person name="Young C.-C."/>
        </authorList>
    </citation>
    <scope>NUCLEOTIDE SEQUENCE [LARGE SCALE GENOMIC DNA]</scope>
    <source>
        <strain evidence="6 7">CC-YHH848</strain>
    </source>
</reference>
<evidence type="ECO:0000256" key="2">
    <source>
        <dbReference type="ARBA" id="ARBA00022692"/>
    </source>
</evidence>
<evidence type="ECO:0000256" key="3">
    <source>
        <dbReference type="ARBA" id="ARBA00022989"/>
    </source>
</evidence>
<dbReference type="AlphaFoldDB" id="A0A4S4AQM9"/>
<evidence type="ECO:0000313" key="7">
    <source>
        <dbReference type="Proteomes" id="UP000307956"/>
    </source>
</evidence>
<keyword evidence="7" id="KW-1185">Reference proteome</keyword>
<feature type="transmembrane region" description="Helical" evidence="5">
    <location>
        <begin position="198"/>
        <end position="231"/>
    </location>
</feature>
<proteinExistence type="predicted"/>
<accession>A0A4S4AQM9</accession>
<evidence type="ECO:0000256" key="4">
    <source>
        <dbReference type="ARBA" id="ARBA00023136"/>
    </source>
</evidence>
<organism evidence="6 7">
    <name type="scientific">Pseudothauera rhizosphaerae</name>
    <dbReference type="NCBI Taxonomy" id="2565932"/>
    <lineage>
        <taxon>Bacteria</taxon>
        <taxon>Pseudomonadati</taxon>
        <taxon>Pseudomonadota</taxon>
        <taxon>Betaproteobacteria</taxon>
        <taxon>Rhodocyclales</taxon>
        <taxon>Zoogloeaceae</taxon>
        <taxon>Pseudothauera</taxon>
    </lineage>
</organism>
<dbReference type="OrthoDB" id="8565703at2"/>
<name>A0A4S4AQM9_9RHOO</name>
<feature type="transmembrane region" description="Helical" evidence="5">
    <location>
        <begin position="20"/>
        <end position="44"/>
    </location>
</feature>
<comment type="subcellular location">
    <subcellularLocation>
        <location evidence="1">Membrane</location>
        <topology evidence="1">Multi-pass membrane protein</topology>
    </subcellularLocation>
</comment>
<keyword evidence="2 5" id="KW-0812">Transmembrane</keyword>